<dbReference type="InterPro" id="IPR009045">
    <property type="entry name" value="Zn_M74/Hedgehog-like"/>
</dbReference>
<feature type="compositionally biased region" description="Low complexity" evidence="1">
    <location>
        <begin position="39"/>
        <end position="51"/>
    </location>
</feature>
<gene>
    <name evidence="4" type="ORF">GCM10011575_36190</name>
</gene>
<dbReference type="InterPro" id="IPR003709">
    <property type="entry name" value="VanY-like_core_dom"/>
</dbReference>
<evidence type="ECO:0000313" key="5">
    <source>
        <dbReference type="Proteomes" id="UP000613840"/>
    </source>
</evidence>
<dbReference type="InterPro" id="IPR058193">
    <property type="entry name" value="VanY/YodJ_core_dom"/>
</dbReference>
<feature type="transmembrane region" description="Helical" evidence="2">
    <location>
        <begin position="15"/>
        <end position="35"/>
    </location>
</feature>
<sequence length="268" mass="29020">MRGQTRYDGGERTNARVGLACFGLVMAVLTVLIAACASTPPATHPSPTGTADATTKGQGRTRPAKSATARPTTAGFDKHAYSVTNAGSLWVIVNKKHPLKPLKYRPKLTVVDGRQVDRRMAPALRQLLAGSLKAKRHLHVVSGYRSYDYQRTVFHGLAAQQGRSAAEKWSAKPGYSEHQTGLAVDLDLAYSTKCSLQSCFGNTEGGRWLAANAWRYGFVIRYTAADKAVTGYSAEPWHIRYVGKPLAAELHRTHATCLETFFGVTGGA</sequence>
<name>A0A917SFD1_9ACTN</name>
<protein>
    <recommendedName>
        <fullName evidence="3">D-alanyl-D-alanine carboxypeptidase-like core domain-containing protein</fullName>
    </recommendedName>
</protein>
<dbReference type="CDD" id="cd14852">
    <property type="entry name" value="LD-carboxypeptidase"/>
    <property type="match status" value="1"/>
</dbReference>
<evidence type="ECO:0000256" key="1">
    <source>
        <dbReference type="SAM" id="MobiDB-lite"/>
    </source>
</evidence>
<feature type="region of interest" description="Disordered" evidence="1">
    <location>
        <begin position="39"/>
        <end position="73"/>
    </location>
</feature>
<evidence type="ECO:0000259" key="3">
    <source>
        <dbReference type="Pfam" id="PF02557"/>
    </source>
</evidence>
<keyword evidence="2" id="KW-0812">Transmembrane</keyword>
<dbReference type="AlphaFoldDB" id="A0A917SFD1"/>
<dbReference type="SUPFAM" id="SSF55166">
    <property type="entry name" value="Hedgehog/DD-peptidase"/>
    <property type="match status" value="1"/>
</dbReference>
<dbReference type="InterPro" id="IPR052179">
    <property type="entry name" value="DD-CPase-like"/>
</dbReference>
<dbReference type="GO" id="GO:0008233">
    <property type="term" value="F:peptidase activity"/>
    <property type="evidence" value="ECO:0007669"/>
    <property type="project" value="InterPro"/>
</dbReference>
<keyword evidence="5" id="KW-1185">Reference proteome</keyword>
<accession>A0A917SFD1</accession>
<evidence type="ECO:0000313" key="4">
    <source>
        <dbReference type="EMBL" id="GGL74743.1"/>
    </source>
</evidence>
<reference evidence="4" key="2">
    <citation type="submission" date="2020-09" db="EMBL/GenBank/DDBJ databases">
        <authorList>
            <person name="Sun Q."/>
            <person name="Zhou Y."/>
        </authorList>
    </citation>
    <scope>NUCLEOTIDE SEQUENCE</scope>
    <source>
        <strain evidence="4">CGMCC 4.7306</strain>
    </source>
</reference>
<dbReference type="PANTHER" id="PTHR34385">
    <property type="entry name" value="D-ALANYL-D-ALANINE CARBOXYPEPTIDASE"/>
    <property type="match status" value="1"/>
</dbReference>
<dbReference type="PANTHER" id="PTHR34385:SF1">
    <property type="entry name" value="PEPTIDOGLYCAN L-ALANYL-D-GLUTAMATE ENDOPEPTIDASE CWLK"/>
    <property type="match status" value="1"/>
</dbReference>
<dbReference type="GO" id="GO:0006508">
    <property type="term" value="P:proteolysis"/>
    <property type="evidence" value="ECO:0007669"/>
    <property type="project" value="InterPro"/>
</dbReference>
<proteinExistence type="predicted"/>
<dbReference type="EMBL" id="BMMZ01000010">
    <property type="protein sequence ID" value="GGL74743.1"/>
    <property type="molecule type" value="Genomic_DNA"/>
</dbReference>
<dbReference type="RefSeq" id="WP_188896787.1">
    <property type="nucleotide sequence ID" value="NZ_BMMZ01000010.1"/>
</dbReference>
<feature type="domain" description="D-alanyl-D-alanine carboxypeptidase-like core" evidence="3">
    <location>
        <begin position="115"/>
        <end position="244"/>
    </location>
</feature>
<evidence type="ECO:0000256" key="2">
    <source>
        <dbReference type="SAM" id="Phobius"/>
    </source>
</evidence>
<keyword evidence="2" id="KW-0472">Membrane</keyword>
<reference evidence="4" key="1">
    <citation type="journal article" date="2014" name="Int. J. Syst. Evol. Microbiol.">
        <title>Complete genome sequence of Corynebacterium casei LMG S-19264T (=DSM 44701T), isolated from a smear-ripened cheese.</title>
        <authorList>
            <consortium name="US DOE Joint Genome Institute (JGI-PGF)"/>
            <person name="Walter F."/>
            <person name="Albersmeier A."/>
            <person name="Kalinowski J."/>
            <person name="Ruckert C."/>
        </authorList>
    </citation>
    <scope>NUCLEOTIDE SEQUENCE</scope>
    <source>
        <strain evidence="4">CGMCC 4.7306</strain>
    </source>
</reference>
<keyword evidence="2" id="KW-1133">Transmembrane helix</keyword>
<organism evidence="4 5">
    <name type="scientific">Microlunatus endophyticus</name>
    <dbReference type="NCBI Taxonomy" id="1716077"/>
    <lineage>
        <taxon>Bacteria</taxon>
        <taxon>Bacillati</taxon>
        <taxon>Actinomycetota</taxon>
        <taxon>Actinomycetes</taxon>
        <taxon>Propionibacteriales</taxon>
        <taxon>Propionibacteriaceae</taxon>
        <taxon>Microlunatus</taxon>
    </lineage>
</organism>
<dbReference type="Gene3D" id="3.30.1380.10">
    <property type="match status" value="1"/>
</dbReference>
<comment type="caution">
    <text evidence="4">The sequence shown here is derived from an EMBL/GenBank/DDBJ whole genome shotgun (WGS) entry which is preliminary data.</text>
</comment>
<dbReference type="Pfam" id="PF02557">
    <property type="entry name" value="VanY"/>
    <property type="match status" value="1"/>
</dbReference>
<dbReference type="Proteomes" id="UP000613840">
    <property type="component" value="Unassembled WGS sequence"/>
</dbReference>